<dbReference type="GO" id="GO:0016491">
    <property type="term" value="F:oxidoreductase activity"/>
    <property type="evidence" value="ECO:0007669"/>
    <property type="project" value="InterPro"/>
</dbReference>
<sequence length="759" mass="82559">MQNEMNIIGKRVIRSDSLAKVTGTADYTADLKMPNMLVAKVLRSPHAHARINSIDVSEALKMPGVKAAISGFDGYGIKWGVFRYTQDHAMLPTDKVRYIGEDVAAVAAVDEQTAIEALSRIKVDYEPLPAVYDPIEAMQDGAPLIHDQYKNNINIHVNIEEGEVDKAMERAFLVREDTFKSNGEAYAMMEPYAVVASYKNGYLDLWMPNAGPHVRAKAIANLLKMPLNKVRVRHINSGGAFGGRSEVAPGDLVASLLAIKSGKPVKLVLSREENATSTRQIHDMIATIKTGMAKDGTIVAKDYRVIYDGGAYSSTGPIATSIPYYVYEECYRLPNVRYNGYRIITNKGIRGMYGCHGRAFMGGNEAQMDLMAKELGMDPVEIRLKNGLTAGEMTATKSKITSCGLKETINITSEKTDFKKRWARTQSPKGIGMGCIAIMCGFPMGFRSLSTCYLKINDDGYVTLVTGVVDNGQGNESMVIQAASEILGVPMEDINLVNADTEVTNLDPGAYSQAAAFVSTNAVKVACENARQQIATIAAEKLGVPETDIALKDRLVYSMENPEKKMPLRWVVREAFARATPIAATGTFFPNIDLKREWISRPWGQMAGTFSYATSVAEVSIDPETGEVTVPHFTAAHDCGRAINPMAVEGQMEGSVQQAGMAAITEGNLWDGGHLLNPDLLDYKIPLACDMPEIDAIIVESIDPAGPFGAKEGGIAIRMNAYSAIACAVTQATGTLFKEFPLTPDKVLELVENGKEEKR</sequence>
<dbReference type="InterPro" id="IPR046867">
    <property type="entry name" value="AldOxase/xan_DH_MoCoBD2"/>
</dbReference>
<accession>A0A5K7ZT33</accession>
<dbReference type="EMBL" id="AP021876">
    <property type="protein sequence ID" value="BBO83359.1"/>
    <property type="molecule type" value="Genomic_DNA"/>
</dbReference>
<feature type="domain" description="Aldehyde oxidase/xanthine dehydrogenase a/b hammerhead" evidence="1">
    <location>
        <begin position="22"/>
        <end position="129"/>
    </location>
</feature>
<dbReference type="Pfam" id="PF02738">
    <property type="entry name" value="MoCoBD_1"/>
    <property type="match status" value="1"/>
</dbReference>
<dbReference type="Proteomes" id="UP000425960">
    <property type="component" value="Chromosome"/>
</dbReference>
<dbReference type="Gene3D" id="3.30.365.10">
    <property type="entry name" value="Aldehyde oxidase/xanthine dehydrogenase, molybdopterin binding domain"/>
    <property type="match status" value="4"/>
</dbReference>
<organism evidence="2 3">
    <name type="scientific">Desulfosarcina ovata subsp. sediminis</name>
    <dbReference type="NCBI Taxonomy" id="885957"/>
    <lineage>
        <taxon>Bacteria</taxon>
        <taxon>Pseudomonadati</taxon>
        <taxon>Thermodesulfobacteriota</taxon>
        <taxon>Desulfobacteria</taxon>
        <taxon>Desulfobacterales</taxon>
        <taxon>Desulfosarcinaceae</taxon>
        <taxon>Desulfosarcina</taxon>
    </lineage>
</organism>
<dbReference type="AlphaFoldDB" id="A0A5K7ZT33"/>
<dbReference type="Gene3D" id="3.90.1170.50">
    <property type="entry name" value="Aldehyde oxidase/xanthine dehydrogenase, a/b hammerhead"/>
    <property type="match status" value="1"/>
</dbReference>
<dbReference type="InterPro" id="IPR008274">
    <property type="entry name" value="AldOxase/xan_DH_MoCoBD1"/>
</dbReference>
<dbReference type="PANTHER" id="PTHR11908">
    <property type="entry name" value="XANTHINE DEHYDROGENASE"/>
    <property type="match status" value="1"/>
</dbReference>
<dbReference type="InterPro" id="IPR016208">
    <property type="entry name" value="Ald_Oxase/xanthine_DH-like"/>
</dbReference>
<dbReference type="KEGG" id="dov:DSCO28_39250"/>
<dbReference type="GO" id="GO:0005506">
    <property type="term" value="F:iron ion binding"/>
    <property type="evidence" value="ECO:0007669"/>
    <property type="project" value="InterPro"/>
</dbReference>
<reference evidence="2 3" key="1">
    <citation type="submission" date="2019-11" db="EMBL/GenBank/DDBJ databases">
        <title>Comparative genomics of hydrocarbon-degrading Desulfosarcina strains.</title>
        <authorList>
            <person name="Watanabe M."/>
            <person name="Kojima H."/>
            <person name="Fukui M."/>
        </authorList>
    </citation>
    <scope>NUCLEOTIDE SEQUENCE [LARGE SCALE GENOMIC DNA]</scope>
    <source>
        <strain evidence="2 3">28bB2T</strain>
    </source>
</reference>
<gene>
    <name evidence="2" type="ORF">DSCO28_39250</name>
</gene>
<dbReference type="InterPro" id="IPR036856">
    <property type="entry name" value="Ald_Oxase/Xan_DH_a/b_sf"/>
</dbReference>
<evidence type="ECO:0000259" key="1">
    <source>
        <dbReference type="SMART" id="SM01008"/>
    </source>
</evidence>
<dbReference type="Pfam" id="PF20256">
    <property type="entry name" value="MoCoBD_2"/>
    <property type="match status" value="1"/>
</dbReference>
<dbReference type="SUPFAM" id="SSF54665">
    <property type="entry name" value="CO dehydrogenase molybdoprotein N-domain-like"/>
    <property type="match status" value="1"/>
</dbReference>
<evidence type="ECO:0000313" key="2">
    <source>
        <dbReference type="EMBL" id="BBO83359.1"/>
    </source>
</evidence>
<dbReference type="InterPro" id="IPR037165">
    <property type="entry name" value="AldOxase/xan_DH_Mopterin-bd_sf"/>
</dbReference>
<proteinExistence type="predicted"/>
<dbReference type="Pfam" id="PF01315">
    <property type="entry name" value="Ald_Xan_dh_C"/>
    <property type="match status" value="1"/>
</dbReference>
<dbReference type="SMART" id="SM01008">
    <property type="entry name" value="Ald_Xan_dh_C"/>
    <property type="match status" value="1"/>
</dbReference>
<protein>
    <submittedName>
        <fullName evidence="2">Dehydrogenase</fullName>
    </submittedName>
</protein>
<dbReference type="RefSeq" id="WP_155323600.1">
    <property type="nucleotide sequence ID" value="NZ_AP021876.1"/>
</dbReference>
<dbReference type="SUPFAM" id="SSF56003">
    <property type="entry name" value="Molybdenum cofactor-binding domain"/>
    <property type="match status" value="1"/>
</dbReference>
<name>A0A5K7ZT33_9BACT</name>
<dbReference type="PANTHER" id="PTHR11908:SF157">
    <property type="entry name" value="XANTHINE DEHYDROGENASE SUBUNIT D-RELATED"/>
    <property type="match status" value="1"/>
</dbReference>
<evidence type="ECO:0000313" key="3">
    <source>
        <dbReference type="Proteomes" id="UP000425960"/>
    </source>
</evidence>
<dbReference type="InterPro" id="IPR000674">
    <property type="entry name" value="Ald_Oxase/Xan_DH_a/b"/>
</dbReference>